<evidence type="ECO:0000313" key="7">
    <source>
        <dbReference type="Proteomes" id="UP000189670"/>
    </source>
</evidence>
<dbReference type="InterPro" id="IPR050572">
    <property type="entry name" value="Fe-S_Ferredoxin"/>
</dbReference>
<proteinExistence type="predicted"/>
<evidence type="ECO:0000256" key="2">
    <source>
        <dbReference type="ARBA" id="ARBA00022723"/>
    </source>
</evidence>
<dbReference type="InterPro" id="IPR017896">
    <property type="entry name" value="4Fe4S_Fe-S-bd"/>
</dbReference>
<dbReference type="GO" id="GO:0051539">
    <property type="term" value="F:4 iron, 4 sulfur cluster binding"/>
    <property type="evidence" value="ECO:0007669"/>
    <property type="project" value="UniProtKB-KW"/>
</dbReference>
<dbReference type="GO" id="GO:0046872">
    <property type="term" value="F:metal ion binding"/>
    <property type="evidence" value="ECO:0007669"/>
    <property type="project" value="UniProtKB-KW"/>
</dbReference>
<dbReference type="PROSITE" id="PS00198">
    <property type="entry name" value="4FE4S_FER_1"/>
    <property type="match status" value="2"/>
</dbReference>
<evidence type="ECO:0000256" key="4">
    <source>
        <dbReference type="ARBA" id="ARBA00023014"/>
    </source>
</evidence>
<feature type="domain" description="4Fe-4S ferredoxin-type" evidence="5">
    <location>
        <begin position="76"/>
        <end position="105"/>
    </location>
</feature>
<comment type="caution">
    <text evidence="6">The sequence shown here is derived from an EMBL/GenBank/DDBJ whole genome shotgun (WGS) entry which is preliminary data.</text>
</comment>
<keyword evidence="2" id="KW-0479">Metal-binding</keyword>
<dbReference type="SUPFAM" id="SSF54862">
    <property type="entry name" value="4Fe-4S ferredoxins"/>
    <property type="match status" value="1"/>
</dbReference>
<dbReference type="InterPro" id="IPR017900">
    <property type="entry name" value="4Fe4S_Fe_S_CS"/>
</dbReference>
<evidence type="ECO:0000313" key="6">
    <source>
        <dbReference type="EMBL" id="ETR74562.1"/>
    </source>
</evidence>
<name>A0A1V1PI27_9BACT</name>
<dbReference type="InterPro" id="IPR018449">
    <property type="entry name" value="NIL_domain"/>
</dbReference>
<keyword evidence="4" id="KW-0411">Iron-sulfur</keyword>
<keyword evidence="1" id="KW-0004">4Fe-4S</keyword>
<evidence type="ECO:0000256" key="1">
    <source>
        <dbReference type="ARBA" id="ARBA00022485"/>
    </source>
</evidence>
<dbReference type="PROSITE" id="PS51379">
    <property type="entry name" value="4FE4S_FER_2"/>
    <property type="match status" value="2"/>
</dbReference>
<dbReference type="PANTHER" id="PTHR43687:SF1">
    <property type="entry name" value="FERREDOXIN III"/>
    <property type="match status" value="1"/>
</dbReference>
<dbReference type="PANTHER" id="PTHR43687">
    <property type="entry name" value="ADENYLYLSULFATE REDUCTASE, BETA SUBUNIT"/>
    <property type="match status" value="1"/>
</dbReference>
<dbReference type="SMART" id="SM00930">
    <property type="entry name" value="NIL"/>
    <property type="match status" value="1"/>
</dbReference>
<evidence type="ECO:0000256" key="3">
    <source>
        <dbReference type="ARBA" id="ARBA00023004"/>
    </source>
</evidence>
<dbReference type="EMBL" id="ATBP01000004">
    <property type="protein sequence ID" value="ETR74562.1"/>
    <property type="molecule type" value="Genomic_DNA"/>
</dbReference>
<dbReference type="AlphaFoldDB" id="A0A1V1PI27"/>
<reference evidence="7" key="1">
    <citation type="submission" date="2012-11" db="EMBL/GenBank/DDBJ databases">
        <authorList>
            <person name="Lucero-Rivera Y.E."/>
            <person name="Tovar-Ramirez D."/>
        </authorList>
    </citation>
    <scope>NUCLEOTIDE SEQUENCE [LARGE SCALE GENOMIC DNA]</scope>
    <source>
        <strain evidence="7">Araruama</strain>
    </source>
</reference>
<dbReference type="Gene3D" id="3.30.70.20">
    <property type="match status" value="1"/>
</dbReference>
<organism evidence="6 7">
    <name type="scientific">Candidatus Magnetoglobus multicellularis str. Araruama</name>
    <dbReference type="NCBI Taxonomy" id="890399"/>
    <lineage>
        <taxon>Bacteria</taxon>
        <taxon>Pseudomonadati</taxon>
        <taxon>Thermodesulfobacteriota</taxon>
        <taxon>Desulfobacteria</taxon>
        <taxon>Desulfobacterales</taxon>
        <taxon>Desulfobacteraceae</taxon>
        <taxon>Candidatus Magnetoglobus</taxon>
    </lineage>
</organism>
<keyword evidence="3" id="KW-0408">Iron</keyword>
<dbReference type="SUPFAM" id="SSF55021">
    <property type="entry name" value="ACT-like"/>
    <property type="match status" value="1"/>
</dbReference>
<accession>A0A1V1PI27</accession>
<dbReference type="Pfam" id="PF09383">
    <property type="entry name" value="NIL"/>
    <property type="match status" value="1"/>
</dbReference>
<evidence type="ECO:0000259" key="5">
    <source>
        <dbReference type="PROSITE" id="PS51379"/>
    </source>
</evidence>
<dbReference type="InterPro" id="IPR045865">
    <property type="entry name" value="ACT-like_dom_sf"/>
</dbReference>
<dbReference type="Pfam" id="PF12838">
    <property type="entry name" value="Fer4_7"/>
    <property type="match status" value="1"/>
</dbReference>
<feature type="domain" description="4Fe-4S ferredoxin-type" evidence="5">
    <location>
        <begin position="107"/>
        <end position="136"/>
    </location>
</feature>
<gene>
    <name evidence="6" type="ORF">OMM_06265</name>
</gene>
<protein>
    <submittedName>
        <fullName evidence="6">4Fe-4S ferredoxin, iron-sulpur binding containing</fullName>
    </submittedName>
</protein>
<dbReference type="Proteomes" id="UP000189670">
    <property type="component" value="Unassembled WGS sequence"/>
</dbReference>
<dbReference type="Gene3D" id="3.30.70.260">
    <property type="match status" value="1"/>
</dbReference>
<sequence>MYSKIVILNFPKTQVEKPLVCNLARHFDLSFNILNAEILPRKEGKMVIELLGTQKNCKKGVQYLKENGVRVKSAGSDIKRHEDICTHCGACTAVCPTNALSIRRPEMYVEFDRNKCSLCELCVRVCPSRAMYIRPTKNIFFGE</sequence>